<protein>
    <submittedName>
        <fullName evidence="2">Uncharacterized protein</fullName>
    </submittedName>
</protein>
<evidence type="ECO:0000313" key="2">
    <source>
        <dbReference type="EMBL" id="KAJ8873814.1"/>
    </source>
</evidence>
<dbReference type="EMBL" id="JARBHB010000010">
    <property type="protein sequence ID" value="KAJ8873814.1"/>
    <property type="molecule type" value="Genomic_DNA"/>
</dbReference>
<name>A0ABQ9GP61_9NEOP</name>
<dbReference type="Proteomes" id="UP001159363">
    <property type="component" value="Chromosome 9"/>
</dbReference>
<keyword evidence="3" id="KW-1185">Reference proteome</keyword>
<feature type="region of interest" description="Disordered" evidence="1">
    <location>
        <begin position="1"/>
        <end position="43"/>
    </location>
</feature>
<organism evidence="2 3">
    <name type="scientific">Dryococelus australis</name>
    <dbReference type="NCBI Taxonomy" id="614101"/>
    <lineage>
        <taxon>Eukaryota</taxon>
        <taxon>Metazoa</taxon>
        <taxon>Ecdysozoa</taxon>
        <taxon>Arthropoda</taxon>
        <taxon>Hexapoda</taxon>
        <taxon>Insecta</taxon>
        <taxon>Pterygota</taxon>
        <taxon>Neoptera</taxon>
        <taxon>Polyneoptera</taxon>
        <taxon>Phasmatodea</taxon>
        <taxon>Verophasmatodea</taxon>
        <taxon>Anareolatae</taxon>
        <taxon>Phasmatidae</taxon>
        <taxon>Eurycanthinae</taxon>
        <taxon>Dryococelus</taxon>
    </lineage>
</organism>
<gene>
    <name evidence="2" type="ORF">PR048_024650</name>
</gene>
<reference evidence="2 3" key="1">
    <citation type="submission" date="2023-02" db="EMBL/GenBank/DDBJ databases">
        <title>LHISI_Scaffold_Assembly.</title>
        <authorList>
            <person name="Stuart O.P."/>
            <person name="Cleave R."/>
            <person name="Magrath M.J.L."/>
            <person name="Mikheyev A.S."/>
        </authorList>
    </citation>
    <scope>NUCLEOTIDE SEQUENCE [LARGE SCALE GENOMIC DNA]</scope>
    <source>
        <strain evidence="2">Daus_M_001</strain>
        <tissue evidence="2">Leg muscle</tissue>
    </source>
</reference>
<evidence type="ECO:0000256" key="1">
    <source>
        <dbReference type="SAM" id="MobiDB-lite"/>
    </source>
</evidence>
<accession>A0ABQ9GP61</accession>
<feature type="compositionally biased region" description="Basic and acidic residues" evidence="1">
    <location>
        <begin position="1"/>
        <end position="25"/>
    </location>
</feature>
<proteinExistence type="predicted"/>
<sequence>MKRGEDGAAREYKGERKREITEEIRQPAASSDTIPTCENRGVTPPGVPIQACWSASMGAAGLLPPTKYMTAFPSLVRHLDHVTPTSQSRTTRVPFQDFSISME</sequence>
<comment type="caution">
    <text evidence="2">The sequence shown here is derived from an EMBL/GenBank/DDBJ whole genome shotgun (WGS) entry which is preliminary data.</text>
</comment>
<evidence type="ECO:0000313" key="3">
    <source>
        <dbReference type="Proteomes" id="UP001159363"/>
    </source>
</evidence>